<evidence type="ECO:0000256" key="8">
    <source>
        <dbReference type="ARBA" id="ARBA00071654"/>
    </source>
</evidence>
<evidence type="ECO:0000256" key="1">
    <source>
        <dbReference type="ARBA" id="ARBA00007487"/>
    </source>
</evidence>
<evidence type="ECO:0000256" key="11">
    <source>
        <dbReference type="SAM" id="MobiDB-lite"/>
    </source>
</evidence>
<name>A0A1Y2H853_9FUNG</name>
<keyword evidence="5 10" id="KW-0067">ATP-binding</keyword>
<dbReference type="OrthoDB" id="549173at2759"/>
<organism evidence="13 14">
    <name type="scientific">Catenaria anguillulae PL171</name>
    <dbReference type="NCBI Taxonomy" id="765915"/>
    <lineage>
        <taxon>Eukaryota</taxon>
        <taxon>Fungi</taxon>
        <taxon>Fungi incertae sedis</taxon>
        <taxon>Blastocladiomycota</taxon>
        <taxon>Blastocladiomycetes</taxon>
        <taxon>Blastocladiales</taxon>
        <taxon>Catenariaceae</taxon>
        <taxon>Catenaria</taxon>
    </lineage>
</organism>
<feature type="compositionally biased region" description="Low complexity" evidence="11">
    <location>
        <begin position="20"/>
        <end position="33"/>
    </location>
</feature>
<keyword evidence="14" id="KW-1185">Reference proteome</keyword>
<dbReference type="EMBL" id="MCFL01000075">
    <property type="protein sequence ID" value="ORZ30766.1"/>
    <property type="molecule type" value="Genomic_DNA"/>
</dbReference>
<evidence type="ECO:0000313" key="13">
    <source>
        <dbReference type="EMBL" id="ORZ30766.1"/>
    </source>
</evidence>
<comment type="function">
    <text evidence="7">Converts cob(I)alamin to adenosylcobalamin (adenosylcob(III)alamin), a coenzyme for methylmalonyl-CoA mutase, therefore participates in the final step of the vitamin B12 conversion. Generates adenosylcobalamin (AdoCbl) and directly delivers the cofactor to MUT in a transfer that is stimulated by ATP-binding to MMAB and gated by MMAA.</text>
</comment>
<evidence type="ECO:0000256" key="10">
    <source>
        <dbReference type="RuleBase" id="RU366026"/>
    </source>
</evidence>
<dbReference type="InterPro" id="IPR029499">
    <property type="entry name" value="PduO-typ"/>
</dbReference>
<comment type="caution">
    <text evidence="13">The sequence shown here is derived from an EMBL/GenBank/DDBJ whole genome shotgun (WGS) entry which is preliminary data.</text>
</comment>
<comment type="subunit">
    <text evidence="2">Homotrimer.</text>
</comment>
<evidence type="ECO:0000256" key="5">
    <source>
        <dbReference type="ARBA" id="ARBA00022840"/>
    </source>
</evidence>
<dbReference type="AlphaFoldDB" id="A0A1Y2H853"/>
<dbReference type="Pfam" id="PF01923">
    <property type="entry name" value="Cob_adeno_trans"/>
    <property type="match status" value="1"/>
</dbReference>
<evidence type="ECO:0000313" key="14">
    <source>
        <dbReference type="Proteomes" id="UP000193411"/>
    </source>
</evidence>
<accession>A0A1Y2H853</accession>
<proteinExistence type="inferred from homology"/>
<evidence type="ECO:0000256" key="3">
    <source>
        <dbReference type="ARBA" id="ARBA00022679"/>
    </source>
</evidence>
<keyword evidence="3 10" id="KW-0808">Transferase</keyword>
<dbReference type="Proteomes" id="UP000193411">
    <property type="component" value="Unassembled WGS sequence"/>
</dbReference>
<dbReference type="NCBIfam" id="TIGR00636">
    <property type="entry name" value="PduO_Nterm"/>
    <property type="match status" value="1"/>
</dbReference>
<feature type="region of interest" description="Disordered" evidence="11">
    <location>
        <begin position="1"/>
        <end position="46"/>
    </location>
</feature>
<comment type="catalytic activity">
    <reaction evidence="6">
        <text>cob(I)alamin-[corrinoid adenosyltransferase] + ATP = apo-[corrinoid adenosyltransferase] + adenosylcob(III)alamin + triphosphate</text>
        <dbReference type="Rhea" id="RHEA:56796"/>
        <dbReference type="Rhea" id="RHEA-COMP:14743"/>
        <dbReference type="Rhea" id="RHEA-COMP:14744"/>
        <dbReference type="ChEBI" id="CHEBI:18036"/>
        <dbReference type="ChEBI" id="CHEBI:18408"/>
        <dbReference type="ChEBI" id="CHEBI:30616"/>
        <dbReference type="ChEBI" id="CHEBI:60488"/>
        <dbReference type="ChEBI" id="CHEBI:83228"/>
    </reaction>
    <physiologicalReaction direction="left-to-right" evidence="6">
        <dbReference type="Rhea" id="RHEA:56797"/>
    </physiologicalReaction>
</comment>
<evidence type="ECO:0000256" key="2">
    <source>
        <dbReference type="ARBA" id="ARBA00011233"/>
    </source>
</evidence>
<evidence type="ECO:0000256" key="4">
    <source>
        <dbReference type="ARBA" id="ARBA00022741"/>
    </source>
</evidence>
<dbReference type="Gene3D" id="1.20.1200.10">
    <property type="entry name" value="Cobalamin adenosyltransferase-like"/>
    <property type="match status" value="1"/>
</dbReference>
<evidence type="ECO:0000259" key="12">
    <source>
        <dbReference type="Pfam" id="PF01923"/>
    </source>
</evidence>
<dbReference type="GO" id="GO:0005524">
    <property type="term" value="F:ATP binding"/>
    <property type="evidence" value="ECO:0007669"/>
    <property type="project" value="UniProtKB-UniRule"/>
</dbReference>
<protein>
    <recommendedName>
        <fullName evidence="8">Corrinoid adenosyltransferase MMAB</fullName>
    </recommendedName>
    <alternativeName>
        <fullName evidence="9">ATP:co(I)rrinoid adenosyltransferase MMAB</fullName>
    </alternativeName>
</protein>
<keyword evidence="4 10" id="KW-0547">Nucleotide-binding</keyword>
<dbReference type="SUPFAM" id="SSF89028">
    <property type="entry name" value="Cobalamin adenosyltransferase-like"/>
    <property type="match status" value="1"/>
</dbReference>
<dbReference type="GO" id="GO:0009235">
    <property type="term" value="P:cobalamin metabolic process"/>
    <property type="evidence" value="ECO:0007669"/>
    <property type="project" value="UniProtKB-ARBA"/>
</dbReference>
<dbReference type="STRING" id="765915.A0A1Y2H853"/>
<feature type="domain" description="Cobalamin adenosyltransferase-like" evidence="12">
    <location>
        <begin position="50"/>
        <end position="222"/>
    </location>
</feature>
<gene>
    <name evidence="13" type="ORF">BCR44DRAFT_127519</name>
</gene>
<dbReference type="GO" id="GO:0008817">
    <property type="term" value="F:corrinoid adenosyltransferase activity"/>
    <property type="evidence" value="ECO:0007669"/>
    <property type="project" value="TreeGrafter"/>
</dbReference>
<dbReference type="InterPro" id="IPR036451">
    <property type="entry name" value="CblAdoTrfase-like_sf"/>
</dbReference>
<comment type="similarity">
    <text evidence="1 10">Belongs to the Cob(I)alamin adenosyltransferase family.</text>
</comment>
<sequence>MSTLPGTIVESVPQLPKPSPSSSQTATPSTTEPGPKTASKAIPAPKRISIYTRTGDKGTSALFTGERRDKDDVVFEALGATDELSSTLGLAREFCVDAGNGLESKLETIQCLLQDAGSNIATPRTCNSDPHLSRTAFDTTGQHTAALEHWIDALEDQGLPPLRNFILPSGGKAASTLHLARSICRRTERRVVPLIHAGEVDPEVGKYLNRLSDFLFTAARYAAFKEGKPEQVYKRLKHS</sequence>
<dbReference type="FunFam" id="1.20.1200.10:FF:000001">
    <property type="entry name" value="Cob(I)yrinic acid a,c-diamide adenosyltransferase"/>
    <property type="match status" value="1"/>
</dbReference>
<dbReference type="InterPro" id="IPR016030">
    <property type="entry name" value="CblAdoTrfase-like"/>
</dbReference>
<evidence type="ECO:0000256" key="9">
    <source>
        <dbReference type="ARBA" id="ARBA00075216"/>
    </source>
</evidence>
<dbReference type="PANTHER" id="PTHR12213">
    <property type="entry name" value="CORRINOID ADENOSYLTRANSFERASE"/>
    <property type="match status" value="1"/>
</dbReference>
<reference evidence="13 14" key="1">
    <citation type="submission" date="2016-07" db="EMBL/GenBank/DDBJ databases">
        <title>Pervasive Adenine N6-methylation of Active Genes in Fungi.</title>
        <authorList>
            <consortium name="DOE Joint Genome Institute"/>
            <person name="Mondo S.J."/>
            <person name="Dannebaum R.O."/>
            <person name="Kuo R.C."/>
            <person name="Labutti K."/>
            <person name="Haridas S."/>
            <person name="Kuo A."/>
            <person name="Salamov A."/>
            <person name="Ahrendt S.R."/>
            <person name="Lipzen A."/>
            <person name="Sullivan W."/>
            <person name="Andreopoulos W.B."/>
            <person name="Clum A."/>
            <person name="Lindquist E."/>
            <person name="Daum C."/>
            <person name="Ramamoorthy G.K."/>
            <person name="Gryganskyi A."/>
            <person name="Culley D."/>
            <person name="Magnuson J.K."/>
            <person name="James T.Y."/>
            <person name="O'Malley M.A."/>
            <person name="Stajich J.E."/>
            <person name="Spatafora J.W."/>
            <person name="Visel A."/>
            <person name="Grigoriev I.V."/>
        </authorList>
    </citation>
    <scope>NUCLEOTIDE SEQUENCE [LARGE SCALE GENOMIC DNA]</scope>
    <source>
        <strain evidence="13 14">PL171</strain>
    </source>
</reference>
<evidence type="ECO:0000256" key="6">
    <source>
        <dbReference type="ARBA" id="ARBA00051988"/>
    </source>
</evidence>
<evidence type="ECO:0000256" key="7">
    <source>
        <dbReference type="ARBA" id="ARBA00056747"/>
    </source>
</evidence>
<dbReference type="PANTHER" id="PTHR12213:SF0">
    <property type="entry name" value="CORRINOID ADENOSYLTRANSFERASE MMAB"/>
    <property type="match status" value="1"/>
</dbReference>